<accession>A0ABS9L6K3</accession>
<keyword evidence="1" id="KW-1133">Transmembrane helix</keyword>
<feature type="transmembrane region" description="Helical" evidence="1">
    <location>
        <begin position="147"/>
        <end position="168"/>
    </location>
</feature>
<reference evidence="2" key="1">
    <citation type="submission" date="2022-01" db="EMBL/GenBank/DDBJ databases">
        <authorList>
            <person name="Jo J.-H."/>
            <person name="Im W.-T."/>
        </authorList>
    </citation>
    <scope>NUCLEOTIDE SEQUENCE</scope>
    <source>
        <strain evidence="2">I2-34</strain>
    </source>
</reference>
<keyword evidence="1" id="KW-0812">Transmembrane</keyword>
<name>A0ABS9L6K3_9MICC</name>
<keyword evidence="1" id="KW-0472">Membrane</keyword>
<dbReference type="EMBL" id="JAKLTQ010000005">
    <property type="protein sequence ID" value="MCG2622117.1"/>
    <property type="molecule type" value="Genomic_DNA"/>
</dbReference>
<proteinExistence type="predicted"/>
<feature type="transmembrane region" description="Helical" evidence="1">
    <location>
        <begin position="63"/>
        <end position="82"/>
    </location>
</feature>
<feature type="transmembrane region" description="Helical" evidence="1">
    <location>
        <begin position="34"/>
        <end position="56"/>
    </location>
</feature>
<evidence type="ECO:0000313" key="2">
    <source>
        <dbReference type="EMBL" id="MCG2622117.1"/>
    </source>
</evidence>
<dbReference type="Proteomes" id="UP001165368">
    <property type="component" value="Unassembled WGS sequence"/>
</dbReference>
<organism evidence="2 3">
    <name type="scientific">Arthrobacter hankyongi</name>
    <dbReference type="NCBI Taxonomy" id="2904801"/>
    <lineage>
        <taxon>Bacteria</taxon>
        <taxon>Bacillati</taxon>
        <taxon>Actinomycetota</taxon>
        <taxon>Actinomycetes</taxon>
        <taxon>Micrococcales</taxon>
        <taxon>Micrococcaceae</taxon>
        <taxon>Arthrobacter</taxon>
    </lineage>
</organism>
<keyword evidence="3" id="KW-1185">Reference proteome</keyword>
<sequence>MSGKQCPVLLNHPGSCRVLTSVDYEFNGLPLHVLLVHATVVMVPLAALCTVLSLLWPAARRRLGIATPLAALAALVLVPLTQQAGQWLLARINPTPEVQAHVGLGLNLLPWTAALFAVTLAQWLWFRYGTQASLRIRSAVGAGGRRALAAVAAVLVVGLAAGTTATVVQVGESGSRAVWEGRFSQEPVLP</sequence>
<comment type="caution">
    <text evidence="2">The sequence shown here is derived from an EMBL/GenBank/DDBJ whole genome shotgun (WGS) entry which is preliminary data.</text>
</comment>
<feature type="transmembrane region" description="Helical" evidence="1">
    <location>
        <begin position="102"/>
        <end position="126"/>
    </location>
</feature>
<evidence type="ECO:0000313" key="3">
    <source>
        <dbReference type="Proteomes" id="UP001165368"/>
    </source>
</evidence>
<protein>
    <submittedName>
        <fullName evidence="2">Uncharacterized protein</fullName>
    </submittedName>
</protein>
<dbReference type="RefSeq" id="WP_237820103.1">
    <property type="nucleotide sequence ID" value="NZ_JAKLTQ010000005.1"/>
</dbReference>
<evidence type="ECO:0000256" key="1">
    <source>
        <dbReference type="SAM" id="Phobius"/>
    </source>
</evidence>
<gene>
    <name evidence="2" type="ORF">LVY72_09315</name>
</gene>